<dbReference type="Gene3D" id="2.60.120.10">
    <property type="entry name" value="Jelly Rolls"/>
    <property type="match status" value="2"/>
</dbReference>
<protein>
    <recommendedName>
        <fullName evidence="3">Cupin type-1 domain-containing protein</fullName>
    </recommendedName>
</protein>
<dbReference type="Proteomes" id="UP001341840">
    <property type="component" value="Unassembled WGS sequence"/>
</dbReference>
<dbReference type="InterPro" id="IPR011051">
    <property type="entry name" value="RmlC_Cupin_sf"/>
</dbReference>
<sequence>MKTKLALHIFLFIIVLSLCTNLLAALSRDDEEQEDPELTTCIHQCGQQRQYSKTDKRICIRSCERYHQMKKERERHMQEEEARRRKQEYEDEDEDEGTRMDNNPYVFDDEDFRTKLETQEGRVQVLNKFSRRSKVLQGIRNYVLVTLEAKGHTFTSPSYFDSDAVLFVVKGRGVIGLVREDKTDRFNLEYGDMMRVPAGTLVYFVNKDENQNLVLANLFIPLLSTPPDFKAFNPEQFLTAFSIDKLEAALKTPREKLRGVFEQEEKGSILKISKEEVEALSKVKEGFWPFTTQTGGPFNLLGTRPYISNQYGRLYQSTLDKPSDLNELNLVLSFCNITRGSMSAPSYATRATKICLVAQGKGYLEMLCPHYSGGGRKQDRPSYQRLSSEVRAGMVFVVPAGHPFLVGASKEDEVHIVCFELNARGNKIQALAGKNNVIIAMDKDAKQVTFMQPADKVDEIFNTQESFFFPGPNNDHSHGRAYAVM</sequence>
<dbReference type="PANTHER" id="PTHR31189:SF13">
    <property type="entry name" value="CUPINCIN"/>
    <property type="match status" value="1"/>
</dbReference>
<evidence type="ECO:0000259" key="3">
    <source>
        <dbReference type="SMART" id="SM00835"/>
    </source>
</evidence>
<keyword evidence="5" id="KW-1185">Reference proteome</keyword>
<evidence type="ECO:0000256" key="1">
    <source>
        <dbReference type="SAM" id="MobiDB-lite"/>
    </source>
</evidence>
<evidence type="ECO:0000256" key="2">
    <source>
        <dbReference type="SAM" id="SignalP"/>
    </source>
</evidence>
<organism evidence="4 5">
    <name type="scientific">Stylosanthes scabra</name>
    <dbReference type="NCBI Taxonomy" id="79078"/>
    <lineage>
        <taxon>Eukaryota</taxon>
        <taxon>Viridiplantae</taxon>
        <taxon>Streptophyta</taxon>
        <taxon>Embryophyta</taxon>
        <taxon>Tracheophyta</taxon>
        <taxon>Spermatophyta</taxon>
        <taxon>Magnoliopsida</taxon>
        <taxon>eudicotyledons</taxon>
        <taxon>Gunneridae</taxon>
        <taxon>Pentapetalae</taxon>
        <taxon>rosids</taxon>
        <taxon>fabids</taxon>
        <taxon>Fabales</taxon>
        <taxon>Fabaceae</taxon>
        <taxon>Papilionoideae</taxon>
        <taxon>50 kb inversion clade</taxon>
        <taxon>dalbergioids sensu lato</taxon>
        <taxon>Dalbergieae</taxon>
        <taxon>Pterocarpus clade</taxon>
        <taxon>Stylosanthes</taxon>
    </lineage>
</organism>
<feature type="compositionally biased region" description="Basic and acidic residues" evidence="1">
    <location>
        <begin position="70"/>
        <end position="83"/>
    </location>
</feature>
<dbReference type="SMART" id="SM00835">
    <property type="entry name" value="Cupin_1"/>
    <property type="match status" value="2"/>
</dbReference>
<dbReference type="EMBL" id="JASCZI010211587">
    <property type="protein sequence ID" value="MED6194792.1"/>
    <property type="molecule type" value="Genomic_DNA"/>
</dbReference>
<dbReference type="CDD" id="cd02245">
    <property type="entry name" value="cupin_7S_vicilin-like_C"/>
    <property type="match status" value="1"/>
</dbReference>
<dbReference type="SUPFAM" id="SSF51182">
    <property type="entry name" value="RmlC-like cupins"/>
    <property type="match status" value="1"/>
</dbReference>
<evidence type="ECO:0000313" key="4">
    <source>
        <dbReference type="EMBL" id="MED6194792.1"/>
    </source>
</evidence>
<dbReference type="Pfam" id="PF00190">
    <property type="entry name" value="Cupin_1"/>
    <property type="match status" value="2"/>
</dbReference>
<dbReference type="CDD" id="cd02244">
    <property type="entry name" value="cupin_7S_vicilin-like_N"/>
    <property type="match status" value="1"/>
</dbReference>
<dbReference type="InterPro" id="IPR050253">
    <property type="entry name" value="Seed_Storage-Functional"/>
</dbReference>
<proteinExistence type="predicted"/>
<dbReference type="InterPro" id="IPR014710">
    <property type="entry name" value="RmlC-like_jellyroll"/>
</dbReference>
<reference evidence="4 5" key="1">
    <citation type="journal article" date="2023" name="Plants (Basel)">
        <title>Bridging the Gap: Combining Genomics and Transcriptomics Approaches to Understand Stylosanthes scabra, an Orphan Legume from the Brazilian Caatinga.</title>
        <authorList>
            <person name="Ferreira-Neto J.R.C."/>
            <person name="da Silva M.D."/>
            <person name="Binneck E."/>
            <person name="de Melo N.F."/>
            <person name="da Silva R.H."/>
            <person name="de Melo A.L.T.M."/>
            <person name="Pandolfi V."/>
            <person name="Bustamante F.O."/>
            <person name="Brasileiro-Vidal A.C."/>
            <person name="Benko-Iseppon A.M."/>
        </authorList>
    </citation>
    <scope>NUCLEOTIDE SEQUENCE [LARGE SCALE GENOMIC DNA]</scope>
    <source>
        <tissue evidence="4">Leaves</tissue>
    </source>
</reference>
<feature type="domain" description="Cupin type-1" evidence="3">
    <location>
        <begin position="298"/>
        <end position="458"/>
    </location>
</feature>
<gene>
    <name evidence="4" type="ORF">PIB30_031892</name>
</gene>
<dbReference type="InterPro" id="IPR006045">
    <property type="entry name" value="Cupin_1"/>
</dbReference>
<keyword evidence="2" id="KW-0732">Signal</keyword>
<dbReference type="PANTHER" id="PTHR31189">
    <property type="entry name" value="OS03G0336100 PROTEIN-RELATED"/>
    <property type="match status" value="1"/>
</dbReference>
<name>A0ABU6XA64_9FABA</name>
<feature type="domain" description="Cupin type-1" evidence="3">
    <location>
        <begin position="105"/>
        <end position="258"/>
    </location>
</feature>
<feature type="chain" id="PRO_5047495716" description="Cupin type-1 domain-containing protein" evidence="2">
    <location>
        <begin position="26"/>
        <end position="485"/>
    </location>
</feature>
<accession>A0ABU6XA64</accession>
<comment type="caution">
    <text evidence="4">The sequence shown here is derived from an EMBL/GenBank/DDBJ whole genome shotgun (WGS) entry which is preliminary data.</text>
</comment>
<feature type="region of interest" description="Disordered" evidence="1">
    <location>
        <begin position="70"/>
        <end position="104"/>
    </location>
</feature>
<feature type="signal peptide" evidence="2">
    <location>
        <begin position="1"/>
        <end position="25"/>
    </location>
</feature>
<evidence type="ECO:0000313" key="5">
    <source>
        <dbReference type="Proteomes" id="UP001341840"/>
    </source>
</evidence>